<organism evidence="6 7">
    <name type="scientific">Aeromicrobium yanjiei</name>
    <dbReference type="NCBI Taxonomy" id="2662028"/>
    <lineage>
        <taxon>Bacteria</taxon>
        <taxon>Bacillati</taxon>
        <taxon>Actinomycetota</taxon>
        <taxon>Actinomycetes</taxon>
        <taxon>Propionibacteriales</taxon>
        <taxon>Nocardioidaceae</taxon>
        <taxon>Aeromicrobium</taxon>
    </lineage>
</organism>
<evidence type="ECO:0000313" key="7">
    <source>
        <dbReference type="Proteomes" id="UP000392064"/>
    </source>
</evidence>
<evidence type="ECO:0000259" key="5">
    <source>
        <dbReference type="PROSITE" id="PS50977"/>
    </source>
</evidence>
<keyword evidence="3" id="KW-0804">Transcription</keyword>
<dbReference type="InterPro" id="IPR009057">
    <property type="entry name" value="Homeodomain-like_sf"/>
</dbReference>
<proteinExistence type="predicted"/>
<dbReference type="EMBL" id="CP045737">
    <property type="protein sequence ID" value="QGG42622.1"/>
    <property type="molecule type" value="Genomic_DNA"/>
</dbReference>
<evidence type="ECO:0000256" key="4">
    <source>
        <dbReference type="PROSITE-ProRule" id="PRU00335"/>
    </source>
</evidence>
<dbReference type="InterPro" id="IPR001647">
    <property type="entry name" value="HTH_TetR"/>
</dbReference>
<evidence type="ECO:0000256" key="1">
    <source>
        <dbReference type="ARBA" id="ARBA00023015"/>
    </source>
</evidence>
<evidence type="ECO:0000256" key="3">
    <source>
        <dbReference type="ARBA" id="ARBA00023163"/>
    </source>
</evidence>
<dbReference type="Gene3D" id="1.10.357.10">
    <property type="entry name" value="Tetracycline Repressor, domain 2"/>
    <property type="match status" value="1"/>
</dbReference>
<name>A0A5Q2MNA1_9ACTN</name>
<dbReference type="KEGG" id="aef:GEV26_15235"/>
<feature type="domain" description="HTH tetR-type" evidence="5">
    <location>
        <begin position="20"/>
        <end position="80"/>
    </location>
</feature>
<dbReference type="Proteomes" id="UP000392064">
    <property type="component" value="Chromosome"/>
</dbReference>
<keyword evidence="7" id="KW-1185">Reference proteome</keyword>
<keyword evidence="2 4" id="KW-0238">DNA-binding</keyword>
<dbReference type="AlphaFoldDB" id="A0A5Q2MNA1"/>
<dbReference type="Pfam" id="PF00440">
    <property type="entry name" value="TetR_N"/>
    <property type="match status" value="1"/>
</dbReference>
<dbReference type="PANTHER" id="PTHR30055:SF234">
    <property type="entry name" value="HTH-TYPE TRANSCRIPTIONAL REGULATOR BETI"/>
    <property type="match status" value="1"/>
</dbReference>
<reference evidence="6 7" key="1">
    <citation type="submission" date="2019-11" db="EMBL/GenBank/DDBJ databases">
        <authorList>
            <person name="Li J."/>
        </authorList>
    </citation>
    <scope>NUCLEOTIDE SEQUENCE [LARGE SCALE GENOMIC DNA]</scope>
    <source>
        <strain evidence="6 7">MF47</strain>
    </source>
</reference>
<dbReference type="PANTHER" id="PTHR30055">
    <property type="entry name" value="HTH-TYPE TRANSCRIPTIONAL REGULATOR RUTR"/>
    <property type="match status" value="1"/>
</dbReference>
<keyword evidence="1" id="KW-0805">Transcription regulation</keyword>
<dbReference type="InterPro" id="IPR050109">
    <property type="entry name" value="HTH-type_TetR-like_transc_reg"/>
</dbReference>
<dbReference type="RefSeq" id="WP_153654412.1">
    <property type="nucleotide sequence ID" value="NZ_CP045737.1"/>
</dbReference>
<evidence type="ECO:0000256" key="2">
    <source>
        <dbReference type="ARBA" id="ARBA00023125"/>
    </source>
</evidence>
<accession>A0A5Q2MNA1</accession>
<sequence length="230" mass="25449">MTEPVKTRPYRSALRAERSERTREAVLDAARDLFTTTGYAGTTVRAIADRAGVNPDTLYAAVGRKPQIMLALVESALSGQSEPVSAQERDYVKAIRQAERATEMIDLYAAAITAIQVRLAPIHAALQVAALTDSHCADVWRQVAERRAANMMLLAQDLRATGELRGDLSDRRVADVIWSMNAAEYWDLLVVQRGWSPEELRTWLADAWKRLLLSDQTTAAASREGQRGPS</sequence>
<dbReference type="PRINTS" id="PR00455">
    <property type="entry name" value="HTHTETR"/>
</dbReference>
<gene>
    <name evidence="6" type="ORF">GEV26_15235</name>
</gene>
<dbReference type="PROSITE" id="PS50977">
    <property type="entry name" value="HTH_TETR_2"/>
    <property type="match status" value="1"/>
</dbReference>
<dbReference type="GO" id="GO:0003700">
    <property type="term" value="F:DNA-binding transcription factor activity"/>
    <property type="evidence" value="ECO:0007669"/>
    <property type="project" value="TreeGrafter"/>
</dbReference>
<dbReference type="GO" id="GO:0000976">
    <property type="term" value="F:transcription cis-regulatory region binding"/>
    <property type="evidence" value="ECO:0007669"/>
    <property type="project" value="TreeGrafter"/>
</dbReference>
<protein>
    <submittedName>
        <fullName evidence="6">TetR family transcriptional regulator</fullName>
    </submittedName>
</protein>
<dbReference type="SUPFAM" id="SSF46689">
    <property type="entry name" value="Homeodomain-like"/>
    <property type="match status" value="1"/>
</dbReference>
<feature type="DNA-binding region" description="H-T-H motif" evidence="4">
    <location>
        <begin position="43"/>
        <end position="62"/>
    </location>
</feature>
<evidence type="ECO:0000313" key="6">
    <source>
        <dbReference type="EMBL" id="QGG42622.1"/>
    </source>
</evidence>